<name>A0A2H5EUU6_9RHOB</name>
<evidence type="ECO:0000313" key="2">
    <source>
        <dbReference type="EMBL" id="AUH63060.1"/>
    </source>
</evidence>
<keyword evidence="1" id="KW-0732">Signal</keyword>
<dbReference type="RefSeq" id="WP_101751102.1">
    <property type="nucleotide sequence ID" value="NZ_CP025430.1"/>
</dbReference>
<feature type="chain" id="PRO_5014191309" description="Lysozyme inhibitor" evidence="1">
    <location>
        <begin position="25"/>
        <end position="132"/>
    </location>
</feature>
<evidence type="ECO:0000256" key="1">
    <source>
        <dbReference type="SAM" id="SignalP"/>
    </source>
</evidence>
<evidence type="ECO:0008006" key="4">
    <source>
        <dbReference type="Google" id="ProtNLM"/>
    </source>
</evidence>
<gene>
    <name evidence="2" type="ORF">CX676_01880</name>
</gene>
<sequence length="132" mass="13983">MKPSLTALTALTLLTVLAPAAASAAASGITCRFSMECLDDDCAPTRYEADLELTPMAIDAGVAKLVATFEDDSETIKLAGMDQNGLQRLYNLDSAAGARLLTVWPDGVARYTTHIADPASSITYVGRCEEPR</sequence>
<feature type="signal peptide" evidence="1">
    <location>
        <begin position="1"/>
        <end position="24"/>
    </location>
</feature>
<accession>A0A2H5EUU6</accession>
<dbReference type="EMBL" id="CP025430">
    <property type="protein sequence ID" value="AUH63060.1"/>
    <property type="molecule type" value="Genomic_DNA"/>
</dbReference>
<dbReference type="Proteomes" id="UP000234530">
    <property type="component" value="Chromosome"/>
</dbReference>
<dbReference type="KEGG" id="pzh:CX676_01880"/>
<reference evidence="2 3" key="1">
    <citation type="journal article" date="2013" name="Antonie Van Leeuwenhoek">
        <title>Paracoccus zhejiangensis sp. nov., isolated from activated sludge in wastewater-treatment system.</title>
        <authorList>
            <person name="Wu Z.G."/>
            <person name="Zhang D.F."/>
            <person name="Liu Y.L."/>
            <person name="Wang F."/>
            <person name="Jiang X."/>
            <person name="Li C."/>
            <person name="Li S.P."/>
            <person name="Hong Q."/>
            <person name="Li W.J."/>
        </authorList>
    </citation>
    <scope>NUCLEOTIDE SEQUENCE [LARGE SCALE GENOMIC DNA]</scope>
    <source>
        <strain evidence="2 3">J6</strain>
    </source>
</reference>
<keyword evidence="3" id="KW-1185">Reference proteome</keyword>
<dbReference type="AlphaFoldDB" id="A0A2H5EUU6"/>
<protein>
    <recommendedName>
        <fullName evidence="4">Lysozyme inhibitor</fullName>
    </recommendedName>
</protein>
<evidence type="ECO:0000313" key="3">
    <source>
        <dbReference type="Proteomes" id="UP000234530"/>
    </source>
</evidence>
<dbReference type="OrthoDB" id="7876140at2"/>
<proteinExistence type="predicted"/>
<organism evidence="2 3">
    <name type="scientific">Paracoccus zhejiangensis</name>
    <dbReference type="NCBI Taxonomy" id="1077935"/>
    <lineage>
        <taxon>Bacteria</taxon>
        <taxon>Pseudomonadati</taxon>
        <taxon>Pseudomonadota</taxon>
        <taxon>Alphaproteobacteria</taxon>
        <taxon>Rhodobacterales</taxon>
        <taxon>Paracoccaceae</taxon>
        <taxon>Paracoccus</taxon>
    </lineage>
</organism>